<reference evidence="5 6" key="1">
    <citation type="submission" date="2020-08" db="EMBL/GenBank/DDBJ databases">
        <authorList>
            <person name="Hejnol A."/>
        </authorList>
    </citation>
    <scope>NUCLEOTIDE SEQUENCE [LARGE SCALE GENOMIC DNA]</scope>
</reference>
<proteinExistence type="predicted"/>
<sequence length="969" mass="110828">MAAEGDRELFAEDEISSLTETGEKKYGLVLETAETGHDDIYIEESEMRLALGMNRIAWFPTGVTSVVSSEELTLEDRSILPSDIVRRMNDPGGVKGYATSTKILCNLEEINGFRKFSKVDTSQLIPIFFSDIDINEPVAMDCWAGVIEDIDQEITLAFSDGAMCKVCLSDETLERFKDTSDKTVAGGYKFADVLYYVSQTLTGCLCDLMHAKWTRETKYHNSKSVRNADRKKTCKVTIINIRVKEVEVEWDACAITGKKNKRPKRIIRGPSLRKLKKLDCFNASTYQLGDIVYFSSHPPNVDNPEKIRSPYDKFVKLVKDKNWSRYAMPEFENLAPYVITYTESHVGVMWQDGTTEKDINSCQLYPINYPDDNEYFPGDYVYSREGKSSKQYAVVKRADHLGRTCFVRWFQTISDSQQPEVIKDEEVSVYELREHDTFTFRPGTVVVRSKKYTDSPSDNDTYSENVGQVLEMLTDGRMKITWYGNTESLVYPTEVIVKYDSDDDDDDDDDDGELDFDSESENSDDDCEKLNNSNSSWETEEEDSEEIKVWEGKSINLCLTLSIAFEHLQEAKKTAEDVCELINSLGKGNELPDDALEEILENVIYKVAPLLINSTGKKEVELTKILKKINKHQLSGEKMVRILKDISDTFQQNVINAESEVEISSTGFCSEVVEIKEEKVEPEVPEVLEENGVIVIDDSDDEGISYEFDDEKIKFVEIVPDDHYFKRHNPGTNPRFIKHYHSEMQKLSKDLPKGIRLIAYESDTHKLRVLIQGTHDTPYEDGVFFFDIYLPETYPLVPPEVYYHSMYAERLNPNLYVDGKVCLSLLGTWSGKGTEKWTPKSTLLQLLISIQSLILVEEPYFNEAGYELQRNTANGMENSRMYNEMVLLTLTKSLSVLSRKIPAGFEEEVQRHIKETGGKFLKRIESWIEKPDEPRKPSFPLLPLSRGFQLAFNKAKKELEESIEPNMNS</sequence>
<evidence type="ECO:0000256" key="1">
    <source>
        <dbReference type="ARBA" id="ARBA00022679"/>
    </source>
</evidence>
<dbReference type="Pfam" id="PF23046">
    <property type="entry name" value="tSH3-B_UBE2O"/>
    <property type="match status" value="1"/>
</dbReference>
<dbReference type="GO" id="GO:0061631">
    <property type="term" value="F:ubiquitin conjugating enzyme activity"/>
    <property type="evidence" value="ECO:0007669"/>
    <property type="project" value="TreeGrafter"/>
</dbReference>
<dbReference type="SMR" id="A0A7I8VHL9"/>
<dbReference type="InterPro" id="IPR057735">
    <property type="entry name" value="UBE2O-like_tSH3-B"/>
</dbReference>
<dbReference type="PANTHER" id="PTHR46116:SF15">
    <property type="entry name" value="(E3-INDEPENDENT) E2 UBIQUITIN-CONJUGATING ENZYME"/>
    <property type="match status" value="1"/>
</dbReference>
<keyword evidence="6" id="KW-1185">Reference proteome</keyword>
<name>A0A7I8VHL9_9ANNE</name>
<dbReference type="AlphaFoldDB" id="A0A7I8VHL9"/>
<evidence type="ECO:0000313" key="5">
    <source>
        <dbReference type="EMBL" id="CAD5115681.1"/>
    </source>
</evidence>
<gene>
    <name evidence="5" type="ORF">DGYR_LOCUS4395</name>
</gene>
<dbReference type="CDD" id="cd23837">
    <property type="entry name" value="UBCc_UBE2O"/>
    <property type="match status" value="1"/>
</dbReference>
<organism evidence="5 6">
    <name type="scientific">Dimorphilus gyrociliatus</name>
    <dbReference type="NCBI Taxonomy" id="2664684"/>
    <lineage>
        <taxon>Eukaryota</taxon>
        <taxon>Metazoa</taxon>
        <taxon>Spiralia</taxon>
        <taxon>Lophotrochozoa</taxon>
        <taxon>Annelida</taxon>
        <taxon>Polychaeta</taxon>
        <taxon>Polychaeta incertae sedis</taxon>
        <taxon>Dinophilidae</taxon>
        <taxon>Dimorphilus</taxon>
    </lineage>
</organism>
<dbReference type="InterPro" id="IPR000608">
    <property type="entry name" value="UBC"/>
</dbReference>
<dbReference type="PROSITE" id="PS50127">
    <property type="entry name" value="UBC_2"/>
    <property type="match status" value="1"/>
</dbReference>
<dbReference type="InterPro" id="IPR016135">
    <property type="entry name" value="UBQ-conjugating_enzyme/RWD"/>
</dbReference>
<dbReference type="InterPro" id="IPR057733">
    <property type="entry name" value="UBE2O-like_SH3-B"/>
</dbReference>
<feature type="region of interest" description="Disordered" evidence="3">
    <location>
        <begin position="499"/>
        <end position="545"/>
    </location>
</feature>
<comment type="caution">
    <text evidence="5">The sequence shown here is derived from an EMBL/GenBank/DDBJ whole genome shotgun (WGS) entry which is preliminary data.</text>
</comment>
<feature type="compositionally biased region" description="Acidic residues" evidence="3">
    <location>
        <begin position="501"/>
        <end position="527"/>
    </location>
</feature>
<dbReference type="Pfam" id="PF00179">
    <property type="entry name" value="UQ_con"/>
    <property type="match status" value="1"/>
</dbReference>
<dbReference type="SUPFAM" id="SSF54495">
    <property type="entry name" value="UBC-like"/>
    <property type="match status" value="1"/>
</dbReference>
<evidence type="ECO:0000313" key="6">
    <source>
        <dbReference type="Proteomes" id="UP000549394"/>
    </source>
</evidence>
<accession>A0A7I8VHL9</accession>
<dbReference type="PANTHER" id="PTHR46116">
    <property type="entry name" value="(E3-INDEPENDENT) E2 UBIQUITIN-CONJUGATING ENZYME"/>
    <property type="match status" value="1"/>
</dbReference>
<evidence type="ECO:0000256" key="3">
    <source>
        <dbReference type="SAM" id="MobiDB-lite"/>
    </source>
</evidence>
<dbReference type="SMART" id="SM00212">
    <property type="entry name" value="UBCc"/>
    <property type="match status" value="1"/>
</dbReference>
<keyword evidence="1" id="KW-0808">Transferase</keyword>
<feature type="domain" description="UBC core" evidence="4">
    <location>
        <begin position="735"/>
        <end position="895"/>
    </location>
</feature>
<dbReference type="EMBL" id="CAJFCJ010000006">
    <property type="protein sequence ID" value="CAD5115681.1"/>
    <property type="molecule type" value="Genomic_DNA"/>
</dbReference>
<evidence type="ECO:0000256" key="2">
    <source>
        <dbReference type="ARBA" id="ARBA00022786"/>
    </source>
</evidence>
<dbReference type="OrthoDB" id="47801at2759"/>
<dbReference type="Pfam" id="PF23044">
    <property type="entry name" value="SH3-C_UBE2O"/>
    <property type="match status" value="1"/>
</dbReference>
<dbReference type="Gene3D" id="3.10.110.10">
    <property type="entry name" value="Ubiquitin Conjugating Enzyme"/>
    <property type="match status" value="1"/>
</dbReference>
<keyword evidence="2" id="KW-0833">Ubl conjugation pathway</keyword>
<protein>
    <recommendedName>
        <fullName evidence="4">UBC core domain-containing protein</fullName>
    </recommendedName>
</protein>
<dbReference type="InterPro" id="IPR057734">
    <property type="entry name" value="UBE2O-like_SH3-C"/>
</dbReference>
<dbReference type="Proteomes" id="UP000549394">
    <property type="component" value="Unassembled WGS sequence"/>
</dbReference>
<dbReference type="Pfam" id="PF23043">
    <property type="entry name" value="SH3-B_UBE2O"/>
    <property type="match status" value="1"/>
</dbReference>
<evidence type="ECO:0000259" key="4">
    <source>
        <dbReference type="PROSITE" id="PS50127"/>
    </source>
</evidence>